<gene>
    <name evidence="2" type="ORF">P9989_17380</name>
</gene>
<feature type="transmembrane region" description="Helical" evidence="1">
    <location>
        <begin position="183"/>
        <end position="200"/>
    </location>
</feature>
<reference evidence="2 3" key="1">
    <citation type="submission" date="2023-04" db="EMBL/GenBank/DDBJ databases">
        <title>Genome sequence of Halobacillus naozhouensis KACC 21980.</title>
        <authorList>
            <person name="Kim S."/>
            <person name="Heo J."/>
            <person name="Kwon S.-W."/>
        </authorList>
    </citation>
    <scope>NUCLEOTIDE SEQUENCE [LARGE SCALE GENOMIC DNA]</scope>
    <source>
        <strain evidence="2 3">KCTC 13234</strain>
    </source>
</reference>
<feature type="transmembrane region" description="Helical" evidence="1">
    <location>
        <begin position="112"/>
        <end position="133"/>
    </location>
</feature>
<keyword evidence="1" id="KW-1133">Transmembrane helix</keyword>
<dbReference type="EMBL" id="CP121671">
    <property type="protein sequence ID" value="WFT74121.1"/>
    <property type="molecule type" value="Genomic_DNA"/>
</dbReference>
<name>A0ABY8IZR9_9BACI</name>
<protein>
    <submittedName>
        <fullName evidence="2">Sulfite exporter TauE/SafE family protein</fullName>
    </submittedName>
</protein>
<proteinExistence type="predicted"/>
<keyword evidence="3" id="KW-1185">Reference proteome</keyword>
<dbReference type="Proteomes" id="UP001221597">
    <property type="component" value="Chromosome"/>
</dbReference>
<dbReference type="RefSeq" id="WP_283076125.1">
    <property type="nucleotide sequence ID" value="NZ_CP121671.1"/>
</dbReference>
<dbReference type="PANTHER" id="PTHR33876:SF4">
    <property type="entry name" value="CHLOROPLAST PROTEIN FOR GROWTH AND FERTILITY 2"/>
    <property type="match status" value="1"/>
</dbReference>
<dbReference type="PANTHER" id="PTHR33876">
    <property type="entry name" value="UNNAMED PRODUCT"/>
    <property type="match status" value="1"/>
</dbReference>
<accession>A0ABY8IZR9</accession>
<feature type="transmembrane region" description="Helical" evidence="1">
    <location>
        <begin position="145"/>
        <end position="171"/>
    </location>
</feature>
<keyword evidence="1" id="KW-0812">Transmembrane</keyword>
<feature type="transmembrane region" description="Helical" evidence="1">
    <location>
        <begin position="47"/>
        <end position="67"/>
    </location>
</feature>
<dbReference type="InterPro" id="IPR052776">
    <property type="entry name" value="Chloro_ReproSupport/MetalTrans"/>
</dbReference>
<evidence type="ECO:0000256" key="1">
    <source>
        <dbReference type="SAM" id="Phobius"/>
    </source>
</evidence>
<keyword evidence="1" id="KW-0472">Membrane</keyword>
<evidence type="ECO:0000313" key="3">
    <source>
        <dbReference type="Proteomes" id="UP001221597"/>
    </source>
</evidence>
<evidence type="ECO:0000313" key="2">
    <source>
        <dbReference type="EMBL" id="WFT74121.1"/>
    </source>
</evidence>
<feature type="transmembrane region" description="Helical" evidence="1">
    <location>
        <begin position="74"/>
        <end position="92"/>
    </location>
</feature>
<organism evidence="2 3">
    <name type="scientific">Halobacillus naozhouensis</name>
    <dbReference type="NCBI Taxonomy" id="554880"/>
    <lineage>
        <taxon>Bacteria</taxon>
        <taxon>Bacillati</taxon>
        <taxon>Bacillota</taxon>
        <taxon>Bacilli</taxon>
        <taxon>Bacillales</taxon>
        <taxon>Bacillaceae</taxon>
        <taxon>Halobacillus</taxon>
    </lineage>
</organism>
<sequence>MEVSFLSILLFGFLLGIKHSLEPDHVIAVSNIASETKTLRRSSITGVSWGVGHTFTLLIIGLTVIMMKVQIAEVWAMSFEFLVGLMLIYLGIKGLFAYRSAHVQKDSGNMTVMKSFVIGFVHGLAGSAAMILLTASTVSSVWEGAVYILVFGLGTVAGMLLFTTIIGVPFVLSAGRKRLNRTLTGATGFISMGFGLYYVYNLGITEGLFKLWMS</sequence>